<feature type="transmembrane region" description="Helical" evidence="2">
    <location>
        <begin position="30"/>
        <end position="52"/>
    </location>
</feature>
<feature type="compositionally biased region" description="Gly residues" evidence="1">
    <location>
        <begin position="66"/>
        <end position="77"/>
    </location>
</feature>
<sequence>MARETHIALANGHEGEAAAGLYIYLSHPLFLIWMFVLSLSIISAAVFACGTSQNKHGTGRRRGRGHGGGGGGGGGGC</sequence>
<organism evidence="3">
    <name type="scientific">Manihot esculenta</name>
    <name type="common">Cassava</name>
    <name type="synonym">Jatropha manihot</name>
    <dbReference type="NCBI Taxonomy" id="3983"/>
    <lineage>
        <taxon>Eukaryota</taxon>
        <taxon>Viridiplantae</taxon>
        <taxon>Streptophyta</taxon>
        <taxon>Embryophyta</taxon>
        <taxon>Tracheophyta</taxon>
        <taxon>Spermatophyta</taxon>
        <taxon>Magnoliopsida</taxon>
        <taxon>eudicotyledons</taxon>
        <taxon>Gunneridae</taxon>
        <taxon>Pentapetalae</taxon>
        <taxon>rosids</taxon>
        <taxon>fabids</taxon>
        <taxon>Malpighiales</taxon>
        <taxon>Euphorbiaceae</taxon>
        <taxon>Crotonoideae</taxon>
        <taxon>Manihoteae</taxon>
        <taxon>Manihot</taxon>
    </lineage>
</organism>
<gene>
    <name evidence="3" type="ORF">MANES_06G043700</name>
</gene>
<reference evidence="3" key="1">
    <citation type="submission" date="2016-02" db="EMBL/GenBank/DDBJ databases">
        <title>WGS assembly of Manihot esculenta.</title>
        <authorList>
            <person name="Bredeson J.V."/>
            <person name="Prochnik S.E."/>
            <person name="Lyons J.B."/>
            <person name="Schmutz J."/>
            <person name="Grimwood J."/>
            <person name="Vrebalov J."/>
            <person name="Bart R.S."/>
            <person name="Amuge T."/>
            <person name="Ferguson M.E."/>
            <person name="Green R."/>
            <person name="Putnam N."/>
            <person name="Stites J."/>
            <person name="Rounsley S."/>
            <person name="Rokhsar D.S."/>
        </authorList>
    </citation>
    <scope>NUCLEOTIDE SEQUENCE [LARGE SCALE GENOMIC DNA]</scope>
    <source>
        <tissue evidence="3">Leaf</tissue>
    </source>
</reference>
<feature type="region of interest" description="Disordered" evidence="1">
    <location>
        <begin position="53"/>
        <end position="77"/>
    </location>
</feature>
<protein>
    <submittedName>
        <fullName evidence="3">Uncharacterized protein</fullName>
    </submittedName>
</protein>
<evidence type="ECO:0000256" key="2">
    <source>
        <dbReference type="SAM" id="Phobius"/>
    </source>
</evidence>
<keyword evidence="2" id="KW-0812">Transmembrane</keyword>
<proteinExistence type="predicted"/>
<dbReference type="AlphaFoldDB" id="A0A2C9VQ03"/>
<keyword evidence="2" id="KW-1133">Transmembrane helix</keyword>
<accession>A0A2C9VQ03</accession>
<name>A0A2C9VQ03_MANES</name>
<keyword evidence="2" id="KW-0472">Membrane</keyword>
<evidence type="ECO:0000256" key="1">
    <source>
        <dbReference type="SAM" id="MobiDB-lite"/>
    </source>
</evidence>
<evidence type="ECO:0000313" key="3">
    <source>
        <dbReference type="EMBL" id="OAY46988.1"/>
    </source>
</evidence>
<dbReference type="EMBL" id="CM004392">
    <property type="protein sequence ID" value="OAY46988.1"/>
    <property type="molecule type" value="Genomic_DNA"/>
</dbReference>